<organism evidence="1 2">
    <name type="scientific">Tropicimonas isoalkanivorans</name>
    <dbReference type="NCBI Taxonomy" id="441112"/>
    <lineage>
        <taxon>Bacteria</taxon>
        <taxon>Pseudomonadati</taxon>
        <taxon>Pseudomonadota</taxon>
        <taxon>Alphaproteobacteria</taxon>
        <taxon>Rhodobacterales</taxon>
        <taxon>Roseobacteraceae</taxon>
        <taxon>Tropicimonas</taxon>
    </lineage>
</organism>
<evidence type="ECO:0000313" key="1">
    <source>
        <dbReference type="EMBL" id="SFC59355.1"/>
    </source>
</evidence>
<sequence length="94" mass="10661">MPDPYPHVTLVSPGGVLTRPFADGTHLTMRVTLGYLFGEEGVLTEMQERREPVPWENEEARETALASIRSRIDLEDDVRADQLEWVGASPFYED</sequence>
<dbReference type="RefSeq" id="WP_093360988.1">
    <property type="nucleotide sequence ID" value="NZ_FOLG01000006.1"/>
</dbReference>
<evidence type="ECO:0000313" key="2">
    <source>
        <dbReference type="Proteomes" id="UP000198728"/>
    </source>
</evidence>
<dbReference type="OrthoDB" id="7872003at2"/>
<accession>A0A1I1KFP7</accession>
<dbReference type="EMBL" id="FOLG01000006">
    <property type="protein sequence ID" value="SFC59355.1"/>
    <property type="molecule type" value="Genomic_DNA"/>
</dbReference>
<dbReference type="Proteomes" id="UP000198728">
    <property type="component" value="Unassembled WGS sequence"/>
</dbReference>
<name>A0A1I1KFP7_9RHOB</name>
<dbReference type="STRING" id="441112.SAMN04488094_106185"/>
<gene>
    <name evidence="1" type="ORF">SAMN04488094_106185</name>
</gene>
<reference evidence="1 2" key="1">
    <citation type="submission" date="2016-10" db="EMBL/GenBank/DDBJ databases">
        <authorList>
            <person name="de Groot N.N."/>
        </authorList>
    </citation>
    <scope>NUCLEOTIDE SEQUENCE [LARGE SCALE GENOMIC DNA]</scope>
    <source>
        <strain evidence="1 2">DSM 19548</strain>
    </source>
</reference>
<proteinExistence type="predicted"/>
<keyword evidence="2" id="KW-1185">Reference proteome</keyword>
<dbReference type="AlphaFoldDB" id="A0A1I1KFP7"/>
<protein>
    <submittedName>
        <fullName evidence="1">Uncharacterized protein</fullName>
    </submittedName>
</protein>